<dbReference type="SUPFAM" id="SSF46955">
    <property type="entry name" value="Putative DNA-binding domain"/>
    <property type="match status" value="1"/>
</dbReference>
<dbReference type="InterPro" id="IPR003759">
    <property type="entry name" value="Cbl-bd_cap"/>
</dbReference>
<dbReference type="InterPro" id="IPR036724">
    <property type="entry name" value="Cobalamin-bd_sf"/>
</dbReference>
<dbReference type="GO" id="GO:0031419">
    <property type="term" value="F:cobalamin binding"/>
    <property type="evidence" value="ECO:0007669"/>
    <property type="project" value="InterPro"/>
</dbReference>
<dbReference type="GO" id="GO:0046872">
    <property type="term" value="F:metal ion binding"/>
    <property type="evidence" value="ECO:0007669"/>
    <property type="project" value="InterPro"/>
</dbReference>
<feature type="domain" description="B12-binding" evidence="2">
    <location>
        <begin position="176"/>
        <end position="299"/>
    </location>
</feature>
<reference evidence="3 4" key="1">
    <citation type="submission" date="2018-02" db="EMBL/GenBank/DDBJ databases">
        <title>Reclassifiation of [Polyangium] brachysporum DSM 7029 as Guopingzhaonella breviflexa gen. nov., sp. nov., a member of the family Comamonadaceae.</title>
        <authorList>
            <person name="Tang B."/>
        </authorList>
    </citation>
    <scope>NUCLEOTIDE SEQUENCE [LARGE SCALE GENOMIC DNA]</scope>
    <source>
        <strain evidence="3 4">BCRC 80649</strain>
    </source>
</reference>
<dbReference type="Gene3D" id="1.10.1660.10">
    <property type="match status" value="1"/>
</dbReference>
<dbReference type="RefSeq" id="WP_104302558.1">
    <property type="nucleotide sequence ID" value="NZ_PSNX01000008.1"/>
</dbReference>
<dbReference type="Pfam" id="PF02607">
    <property type="entry name" value="B12-binding_2"/>
    <property type="match status" value="1"/>
</dbReference>
<dbReference type="CDD" id="cd02065">
    <property type="entry name" value="B12-binding_like"/>
    <property type="match status" value="1"/>
</dbReference>
<dbReference type="Gene3D" id="3.40.50.280">
    <property type="entry name" value="Cobalamin-binding domain"/>
    <property type="match status" value="1"/>
</dbReference>
<dbReference type="AlphaFoldDB" id="A0A2S5SU67"/>
<evidence type="ECO:0000313" key="4">
    <source>
        <dbReference type="Proteomes" id="UP000238605"/>
    </source>
</evidence>
<evidence type="ECO:0000259" key="2">
    <source>
        <dbReference type="PROSITE" id="PS51332"/>
    </source>
</evidence>
<evidence type="ECO:0000259" key="1">
    <source>
        <dbReference type="PROSITE" id="PS50937"/>
    </source>
</evidence>
<comment type="caution">
    <text evidence="3">The sequence shown here is derived from an EMBL/GenBank/DDBJ whole genome shotgun (WGS) entry which is preliminary data.</text>
</comment>
<dbReference type="PROSITE" id="PS50937">
    <property type="entry name" value="HTH_MERR_2"/>
    <property type="match status" value="1"/>
</dbReference>
<dbReference type="InterPro" id="IPR006158">
    <property type="entry name" value="Cobalamin-bd"/>
</dbReference>
<feature type="domain" description="HTH merR-type" evidence="1">
    <location>
        <begin position="1"/>
        <end position="55"/>
    </location>
</feature>
<dbReference type="Gene3D" id="1.10.1240.10">
    <property type="entry name" value="Methionine synthase domain"/>
    <property type="match status" value="1"/>
</dbReference>
<dbReference type="InterPro" id="IPR000551">
    <property type="entry name" value="MerR-type_HTH_dom"/>
</dbReference>
<accession>A0A2S5SU67</accession>
<dbReference type="Proteomes" id="UP000238605">
    <property type="component" value="Unassembled WGS sequence"/>
</dbReference>
<dbReference type="Pfam" id="PF02310">
    <property type="entry name" value="B12-binding"/>
    <property type="match status" value="1"/>
</dbReference>
<proteinExistence type="predicted"/>
<name>A0A2S5SU67_9BURK</name>
<dbReference type="OrthoDB" id="9800334at2"/>
<evidence type="ECO:0000313" key="3">
    <source>
        <dbReference type="EMBL" id="PPE66275.1"/>
    </source>
</evidence>
<dbReference type="SUPFAM" id="SSF52242">
    <property type="entry name" value="Cobalamin (vitamin B12)-binding domain"/>
    <property type="match status" value="1"/>
</dbReference>
<dbReference type="InterPro" id="IPR036594">
    <property type="entry name" value="Meth_synthase_dom"/>
</dbReference>
<dbReference type="GO" id="GO:0006355">
    <property type="term" value="P:regulation of DNA-templated transcription"/>
    <property type="evidence" value="ECO:0007669"/>
    <property type="project" value="InterPro"/>
</dbReference>
<dbReference type="EMBL" id="PSNX01000008">
    <property type="protein sequence ID" value="PPE66275.1"/>
    <property type="molecule type" value="Genomic_DNA"/>
</dbReference>
<dbReference type="CDD" id="cd01104">
    <property type="entry name" value="HTH_MlrA-CarA"/>
    <property type="match status" value="1"/>
</dbReference>
<organism evidence="3 4">
    <name type="scientific">Caldimonas caldifontis</name>
    <dbReference type="NCBI Taxonomy" id="1452508"/>
    <lineage>
        <taxon>Bacteria</taxon>
        <taxon>Pseudomonadati</taxon>
        <taxon>Pseudomonadota</taxon>
        <taxon>Betaproteobacteria</taxon>
        <taxon>Burkholderiales</taxon>
        <taxon>Sphaerotilaceae</taxon>
        <taxon>Caldimonas</taxon>
    </lineage>
</organism>
<dbReference type="Pfam" id="PF13411">
    <property type="entry name" value="MerR_1"/>
    <property type="match status" value="1"/>
</dbReference>
<dbReference type="InterPro" id="IPR009061">
    <property type="entry name" value="DNA-bd_dom_put_sf"/>
</dbReference>
<protein>
    <submittedName>
        <fullName evidence="3">Cobalamin-binding protein</fullName>
    </submittedName>
</protein>
<keyword evidence="4" id="KW-1185">Reference proteome</keyword>
<dbReference type="GO" id="GO:0003677">
    <property type="term" value="F:DNA binding"/>
    <property type="evidence" value="ECO:0007669"/>
    <property type="project" value="InterPro"/>
</dbReference>
<dbReference type="PROSITE" id="PS51332">
    <property type="entry name" value="B12_BINDING"/>
    <property type="match status" value="1"/>
</dbReference>
<sequence>MSSIASVERDTGLSKDVLRIWERRYGFPRPLRDDVGERVYPADQVHKLRLLHRLIGAGHRPGRLMDRSVEELQALVDRPRAAPARMMGADAEIDRWMELLARHEVAALRRELPQAQLRLGLARFVVDKALPFTAAVGEAWMRGSLQVYQEHVFSEVMQGVLRQAIASVPAPEPGAQPRVLLTTFPNEPHGLGLLMAEALLALDGCDCLSLGVQTPLGDIVQAARAHDSDVVALSFASAPGRRLVHEGLAELRAALPERVQIWVGGLHRWLSRHPQPGVVSLASLSDLTPAVAAWRAPQE</sequence>
<gene>
    <name evidence="3" type="ORF">C1704_09875</name>
</gene>